<keyword evidence="3" id="KW-1185">Reference proteome</keyword>
<dbReference type="SUPFAM" id="SSF81296">
    <property type="entry name" value="E set domains"/>
    <property type="match status" value="18"/>
</dbReference>
<sequence length="2550" mass="257492">MFWKTASKAILLAAVGMLIWVGCGGGGGSNPDANKSKPGPLPTLSSLSPASGPAGTAVVISGNNFASASAVAFNGTAAAAFTVNNATQITATVPSGATSGAVSVTTPNGTGSGPTFTVTASAPTVTGLNPTSGPVGSSVVITGTNLTNASAVSFNGTPASGFTVNSATQITTTVPAGATSGTVSVTAPGGTAAGPGFTVTASAPTVSNLSPTSGVVGSSVVITGTNLSGASAVAFNGTPAAAFAVNSATQITATVPVGATSGAVSVTTAGGTATGPAFTVTLPTPTVFSLTPANGLVGSSVVIAGTNLSGATAVTFNGTAAVYTVNSATQITATVPAGATTGAVNVTTPGGTAVGPVFTVTPPSAQPPTLTQLNPTSGAPGSTTVLTGTNLTNASAVSFNGTPAASFTVTSATQITVTVPAGATTGPVSVTTPGGTAAGPSFTVTAPAPTVTGLNPTSGQVGSSVTITGTNLTNASAVSFNGTPATSFTVTSATQITATVPAGATTGTVSVTTPGGTAAGPTFTVTTPAPTVTGLNPTSGQVGSSVTITGTNLTNASAVSFNGTPAASFTVTSATQITATVPAGATTGPVSVTTPGGTAAGPSFTVTVPVPTVTSLNPTGGQAGSSVTITGTGLTNASAVSFNGTPAASFTVTSATQITATVPAGATTGPVSVTTPGGTATGPAFLVLAPAPTITGLNPTSGMVGSSVTITGTNLTGATAVAFDGTAATFTVNSATQITATVPVGAHFGEVSVTTPGGTAMGPFFTVSPSTAPTLSGINWPAANVGVNVILTGTNLSGATLVSFNGTAASAFTVNSPTQITVTVPVGATSGAISVTTPGGTALGPLFTVTSDPAPAITNFGPNPMTDYHALLVSGTNLLNGSRVYIGNALVGVMKDSWTGNTGNYIYDLPVGTLGGKIRLEGPNGTAFSATDLAFNFSLPTVASLSPTSGYPGSSVTVTGTNLKYLATVSFNGVPSVPTSWTDTQVVVLVPAGASTGTVRATNASGSADGPTFTVLAAPAPTLTDLSPAFGQPGNLLTLTGTNFFGTSAVSFNGTPAVTYTVLSPTQITVIVPDGASTGPVSVTTPSGTAVGPVFTSLPDAMMPRINDFNPSEGGNWATIYITGVNLQTATNVDIAGKGHYSWNVVNDNLIKALVYWTGTTDVTGPITVTTPSGPITSPRNFTIKGYPAAFDMAVSSIVPNHGKPFDHVQINGTALDTVTSIYFGDCNGMMQASFKVLSPTALDVTLPGRLVTGKVCLFTPHNIWGCYTTADVFTADSIAAQGVPVIDSFSPMSSDRNWTLITVKGSHFTGATKVEIGGSGPGDFFYVIDDNTLQIQTPMWSQTGPIKITTPAGTGVSAQNFVGPYLPGFWTLSPDNHGKEGDVYRLNVAYAPGVKSISFGGVPAPTFTQVDSYRLDVTIPVGALTGYLSLTNTDPVTGNTNTAWSYDNFFIAPTLTGMSPATGTVGTTVSITGRNFQDTTSVTFGGVPATRFKIVSGSLIQAVVPAGAVSGPIALLNRLGDGGATASSFQVVNPAAGPVVAEIFPATAAPGEQVLLSGKRLSGTTAVSLGGANASFTVLSDASLLVTVPAGAATGLAHVSTPGGSVDSYGTFTPQADRMIDLLINGDFELGDVNWHGSFGSGPLIQNSLTMPAYNLLPQSGTWAQTVGGWGWGAPRQGHTRTIDAPVSDAVAIPADATKVELRFVAGLVTEENTGTAKDFFNVKLLDAATDLLLPGGQVLQLDNLSGSDHVLKSYVVDITAFRGRSVKIRMESDEDLEMRTAWTMDDVQLLVYGSTSAVPSVVSIFPTTGYPEETVVTLNGVNLRGIQQILFNGVPAHSWNQIDSETVEATAAFGSSTGPVVVISGAGATALPGTFTVTYHQPVANHVEPTRGPVGTPVALLGQHLRGTTSVTINGLAMAFTVDSDGQISTVIPAGATTGSIQISGPGGTASTEVFTVLANGTTADLYIDRVEFVQVTQREDGAVPMVKDRQALARVHVKGNTANTLLPSVKLSLFQGSTKVYETLIACPAGLTGTPTSTSTADFDKTWNATIPAQYMQPGVGVLAQVNPDGSQPEVDATNNVWPYDGTPEILDVRDTQMFKLTMVPLSMVVNGQTWTGDVNTNNLPTWTGMFQAVWPLPDAIDIQVHAPYNTQHVPLPDYSYGWMEVLAELKALRLAEVGNSRYYYGALNAWWWDNGAADRQGGGSGMADSLGVLQAMGIGHEYGGTKSPYTWRAGTLAHELGHALSRPHTPCGNAGSPDNSYPYDNGVIGAWGYGFGTNGNEDGGANINIWDASKYHDIMGYCGFEWVSDYCYRHVMDYRLNYDLSITHGPIGTSDPAPLSSAKGVGTTGMQDCLMIWGQVENGDVKLFPSMVIKSIPSEPDPEATYQAEVFSQSGASLGRLSFEPGEPDHGPRIHGFNVLMPLAQLAGGKGLQATGAPTASAVASIRIHRNGEKLAEQARPASQAANAATAGATAEDRFQAVRLPDGKVRFTWDAAVHALVMIKNEKGEVIAFAKGGSMDLVTDARTLDIHFSDDPTSTGRSLSVR</sequence>
<dbReference type="EMBL" id="BSDE01000002">
    <property type="protein sequence ID" value="GLH72761.1"/>
    <property type="molecule type" value="Genomic_DNA"/>
</dbReference>
<comment type="caution">
    <text evidence="2">The sequence shown here is derived from an EMBL/GenBank/DDBJ whole genome shotgun (WGS) entry which is preliminary data.</text>
</comment>
<feature type="domain" description="IPT/TIG" evidence="1">
    <location>
        <begin position="1800"/>
        <end position="1880"/>
    </location>
</feature>
<dbReference type="Gene3D" id="2.60.40.10">
    <property type="entry name" value="Immunoglobulins"/>
    <property type="match status" value="19"/>
</dbReference>
<feature type="domain" description="IPT/TIG" evidence="1">
    <location>
        <begin position="284"/>
        <end position="361"/>
    </location>
</feature>
<reference evidence="2 3" key="1">
    <citation type="journal article" date="2023" name="Antonie Van Leeuwenhoek">
        <title>Mesoterricola silvestris gen. nov., sp. nov., Mesoterricola sediminis sp. nov., Geothrix oryzae sp. nov., Geothrix edaphica sp. nov., Geothrix rubra sp. nov., and Geothrix limicola sp. nov., six novel members of Acidobacteriota isolated from soils.</title>
        <authorList>
            <person name="Itoh H."/>
            <person name="Sugisawa Y."/>
            <person name="Mise K."/>
            <person name="Xu Z."/>
            <person name="Kuniyasu M."/>
            <person name="Ushijima N."/>
            <person name="Kawano K."/>
            <person name="Kobayashi E."/>
            <person name="Shiratori Y."/>
            <person name="Masuda Y."/>
            <person name="Senoo K."/>
        </authorList>
    </citation>
    <scope>NUCLEOTIDE SEQUENCE [LARGE SCALE GENOMIC DNA]</scope>
    <source>
        <strain evidence="2 3">Red804</strain>
    </source>
</reference>
<feature type="domain" description="IPT/TIG" evidence="1">
    <location>
        <begin position="203"/>
        <end position="281"/>
    </location>
</feature>
<evidence type="ECO:0000313" key="3">
    <source>
        <dbReference type="Proteomes" id="UP001165069"/>
    </source>
</evidence>
<proteinExistence type="predicted"/>
<feature type="domain" description="IPT/TIG" evidence="1">
    <location>
        <begin position="1453"/>
        <end position="1533"/>
    </location>
</feature>
<feature type="domain" description="IPT/TIG" evidence="1">
    <location>
        <begin position="1538"/>
        <end position="1616"/>
    </location>
</feature>
<dbReference type="CDD" id="cd00603">
    <property type="entry name" value="IPT_PCSR"/>
    <property type="match status" value="1"/>
</dbReference>
<feature type="domain" description="IPT/TIG" evidence="1">
    <location>
        <begin position="610"/>
        <end position="688"/>
    </location>
</feature>
<dbReference type="Pfam" id="PF01833">
    <property type="entry name" value="TIG"/>
    <property type="match status" value="15"/>
</dbReference>
<dbReference type="Proteomes" id="UP001165069">
    <property type="component" value="Unassembled WGS sequence"/>
</dbReference>
<dbReference type="InterPro" id="IPR013783">
    <property type="entry name" value="Ig-like_fold"/>
</dbReference>
<feature type="domain" description="IPT/TIG" evidence="1">
    <location>
        <begin position="1883"/>
        <end position="1960"/>
    </location>
</feature>
<accession>A0ABQ5QEJ9</accession>
<dbReference type="PROSITE" id="PS51257">
    <property type="entry name" value="PROKAR_LIPOPROTEIN"/>
    <property type="match status" value="1"/>
</dbReference>
<evidence type="ECO:0000313" key="2">
    <source>
        <dbReference type="EMBL" id="GLH72761.1"/>
    </source>
</evidence>
<dbReference type="InterPro" id="IPR014756">
    <property type="entry name" value="Ig_E-set"/>
</dbReference>
<dbReference type="CDD" id="cd00102">
    <property type="entry name" value="IPT"/>
    <property type="match status" value="6"/>
</dbReference>
<feature type="domain" description="IPT/TIG" evidence="1">
    <location>
        <begin position="691"/>
        <end position="768"/>
    </location>
</feature>
<feature type="domain" description="IPT/TIG" evidence="1">
    <location>
        <begin position="939"/>
        <end position="1016"/>
    </location>
</feature>
<feature type="domain" description="IPT/TIG" evidence="1">
    <location>
        <begin position="122"/>
        <end position="200"/>
    </location>
</feature>
<feature type="domain" description="IPT/TIG" evidence="1">
    <location>
        <begin position="41"/>
        <end position="119"/>
    </location>
</feature>
<protein>
    <recommendedName>
        <fullName evidence="1">IPT/TIG domain-containing protein</fullName>
    </recommendedName>
</protein>
<feature type="domain" description="IPT/TIG" evidence="1">
    <location>
        <begin position="367"/>
        <end position="445"/>
    </location>
</feature>
<evidence type="ECO:0000259" key="1">
    <source>
        <dbReference type="SMART" id="SM00429"/>
    </source>
</evidence>
<feature type="domain" description="IPT/TIG" evidence="1">
    <location>
        <begin position="1020"/>
        <end position="1098"/>
    </location>
</feature>
<dbReference type="SMART" id="SM00429">
    <property type="entry name" value="IPT"/>
    <property type="match status" value="15"/>
</dbReference>
<dbReference type="SUPFAM" id="SSF55486">
    <property type="entry name" value="Metalloproteases ('zincins'), catalytic domain"/>
    <property type="match status" value="1"/>
</dbReference>
<dbReference type="InterPro" id="IPR002909">
    <property type="entry name" value="IPT_dom"/>
</dbReference>
<feature type="domain" description="IPT/TIG" evidence="1">
    <location>
        <begin position="529"/>
        <end position="607"/>
    </location>
</feature>
<name>A0ABQ5QEJ9_9BACT</name>
<organism evidence="2 3">
    <name type="scientific">Geothrix limicola</name>
    <dbReference type="NCBI Taxonomy" id="2927978"/>
    <lineage>
        <taxon>Bacteria</taxon>
        <taxon>Pseudomonadati</taxon>
        <taxon>Acidobacteriota</taxon>
        <taxon>Holophagae</taxon>
        <taxon>Holophagales</taxon>
        <taxon>Holophagaceae</taxon>
        <taxon>Geothrix</taxon>
    </lineage>
</organism>
<feature type="domain" description="IPT/TIG" evidence="1">
    <location>
        <begin position="448"/>
        <end position="526"/>
    </location>
</feature>
<gene>
    <name evidence="2" type="ORF">GETHLI_12630</name>
</gene>